<feature type="transmembrane region" description="Helical" evidence="1">
    <location>
        <begin position="163"/>
        <end position="185"/>
    </location>
</feature>
<dbReference type="EMBL" id="JAACFV010000150">
    <property type="protein sequence ID" value="KAF7504076.1"/>
    <property type="molecule type" value="Genomic_DNA"/>
</dbReference>
<dbReference type="GO" id="GO:0016020">
    <property type="term" value="C:membrane"/>
    <property type="evidence" value="ECO:0007669"/>
    <property type="project" value="TreeGrafter"/>
</dbReference>
<dbReference type="PANTHER" id="PTHR34814:SF1">
    <property type="entry name" value="NITROSOGUANIDINE RESISTANCE PROTEIN SNG1"/>
    <property type="match status" value="1"/>
</dbReference>
<keyword evidence="1" id="KW-0472">Membrane</keyword>
<dbReference type="PANTHER" id="PTHR34814">
    <property type="entry name" value="NITROSOGUANIDINE RESISTANCE PROTEIN SNG1"/>
    <property type="match status" value="1"/>
</dbReference>
<dbReference type="InterPro" id="IPR022703">
    <property type="entry name" value="DUF3533"/>
</dbReference>
<sequence>MGSTMVGLIFLLTFTFSVFQILHVNGELIGSQLNLKSALFFRMASALTAYLLISLSFTLINLAFGVPMDRKFGSGGFLVYWMLNACTMGALGLPMESLFTLIGTKWAGYFLSFWIVLNVSSSFSSFEIMPAFYQYGYALPFYNSIQAARTIIFVTKSHLGGNFGVLVAWMVLGVLGIGLFTACVLERNRRRRAHVLR</sequence>
<reference evidence="3" key="1">
    <citation type="submission" date="2020-02" db="EMBL/GenBank/DDBJ databases">
        <authorList>
            <person name="Palmer J.M."/>
        </authorList>
    </citation>
    <scope>NUCLEOTIDE SEQUENCE</scope>
    <source>
        <strain evidence="3">EPUS1.4</strain>
        <tissue evidence="3">Thallus</tissue>
    </source>
</reference>
<proteinExistence type="predicted"/>
<dbReference type="AlphaFoldDB" id="A0A8H7ABI9"/>
<comment type="caution">
    <text evidence="3">The sequence shown here is derived from an EMBL/GenBank/DDBJ whole genome shotgun (WGS) entry which is preliminary data.</text>
</comment>
<feature type="transmembrane region" description="Helical" evidence="1">
    <location>
        <begin position="6"/>
        <end position="26"/>
    </location>
</feature>
<name>A0A8H7ABI9_9EURO</name>
<evidence type="ECO:0000256" key="1">
    <source>
        <dbReference type="SAM" id="Phobius"/>
    </source>
</evidence>
<feature type="transmembrane region" description="Helical" evidence="1">
    <location>
        <begin position="109"/>
        <end position="133"/>
    </location>
</feature>
<dbReference type="Proteomes" id="UP000606974">
    <property type="component" value="Unassembled WGS sequence"/>
</dbReference>
<feature type="transmembrane region" description="Helical" evidence="1">
    <location>
        <begin position="47"/>
        <end position="66"/>
    </location>
</feature>
<evidence type="ECO:0000313" key="3">
    <source>
        <dbReference type="EMBL" id="KAF7504076.1"/>
    </source>
</evidence>
<keyword evidence="4" id="KW-1185">Reference proteome</keyword>
<dbReference type="OrthoDB" id="2140105at2759"/>
<feature type="domain" description="DUF3533" evidence="2">
    <location>
        <begin position="2"/>
        <end position="174"/>
    </location>
</feature>
<evidence type="ECO:0000313" key="4">
    <source>
        <dbReference type="Proteomes" id="UP000606974"/>
    </source>
</evidence>
<keyword evidence="1" id="KW-0812">Transmembrane</keyword>
<organism evidence="3 4">
    <name type="scientific">Endocarpon pusillum</name>
    <dbReference type="NCBI Taxonomy" id="364733"/>
    <lineage>
        <taxon>Eukaryota</taxon>
        <taxon>Fungi</taxon>
        <taxon>Dikarya</taxon>
        <taxon>Ascomycota</taxon>
        <taxon>Pezizomycotina</taxon>
        <taxon>Eurotiomycetes</taxon>
        <taxon>Chaetothyriomycetidae</taxon>
        <taxon>Verrucariales</taxon>
        <taxon>Verrucariaceae</taxon>
        <taxon>Endocarpon</taxon>
    </lineage>
</organism>
<dbReference type="InterPro" id="IPR053001">
    <property type="entry name" value="MNNG_permease-like"/>
</dbReference>
<protein>
    <recommendedName>
        <fullName evidence="2">DUF3533 domain-containing protein</fullName>
    </recommendedName>
</protein>
<feature type="transmembrane region" description="Helical" evidence="1">
    <location>
        <begin position="78"/>
        <end position="102"/>
    </location>
</feature>
<keyword evidence="1" id="KW-1133">Transmembrane helix</keyword>
<evidence type="ECO:0000259" key="2">
    <source>
        <dbReference type="Pfam" id="PF12051"/>
    </source>
</evidence>
<accession>A0A8H7ABI9</accession>
<gene>
    <name evidence="3" type="ORF">GJ744_002841</name>
</gene>
<dbReference type="Pfam" id="PF12051">
    <property type="entry name" value="DUF3533"/>
    <property type="match status" value="1"/>
</dbReference>